<evidence type="ECO:0000256" key="12">
    <source>
        <dbReference type="ARBA" id="ARBA00022840"/>
    </source>
</evidence>
<dbReference type="GO" id="GO:0046872">
    <property type="term" value="F:metal ion binding"/>
    <property type="evidence" value="ECO:0007669"/>
    <property type="project" value="UniProtKB-KW"/>
</dbReference>
<dbReference type="Gramene" id="rna-AYBTSS11_LOCUS25757">
    <property type="protein sequence ID" value="CAJ1973693.1"/>
    <property type="gene ID" value="gene-AYBTSS11_LOCUS25757"/>
</dbReference>
<keyword evidence="9" id="KW-0479">Metal-binding</keyword>
<dbReference type="EMBL" id="OY731406">
    <property type="protein sequence ID" value="CAJ1973693.1"/>
    <property type="molecule type" value="Genomic_DNA"/>
</dbReference>
<reference evidence="19" key="1">
    <citation type="submission" date="2023-10" db="EMBL/GenBank/DDBJ databases">
        <authorList>
            <person name="Domelevo Entfellner J.-B."/>
        </authorList>
    </citation>
    <scope>NUCLEOTIDE SEQUENCE</scope>
</reference>
<dbReference type="FunFam" id="3.40.50.620:FF:000009">
    <property type="entry name" value="Cysteine--tRNA ligase"/>
    <property type="match status" value="1"/>
</dbReference>
<comment type="similarity">
    <text evidence="4">Belongs to the class-I aminoacyl-tRNA synthetase family.</text>
</comment>
<dbReference type="SUPFAM" id="SSF47323">
    <property type="entry name" value="Anticodon-binding domain of a subclass of class I aminoacyl-tRNA synthetases"/>
    <property type="match status" value="1"/>
</dbReference>
<evidence type="ECO:0000256" key="5">
    <source>
        <dbReference type="ARBA" id="ARBA00012832"/>
    </source>
</evidence>
<dbReference type="CDD" id="cd00672">
    <property type="entry name" value="CysRS_core"/>
    <property type="match status" value="1"/>
</dbReference>
<evidence type="ECO:0000256" key="13">
    <source>
        <dbReference type="ARBA" id="ARBA00022917"/>
    </source>
</evidence>
<dbReference type="AlphaFoldDB" id="A0AA86SVM4"/>
<evidence type="ECO:0000259" key="18">
    <source>
        <dbReference type="Pfam" id="PF01406"/>
    </source>
</evidence>
<evidence type="ECO:0000256" key="6">
    <source>
        <dbReference type="ARBA" id="ARBA00022528"/>
    </source>
</evidence>
<keyword evidence="10" id="KW-0547">Nucleotide-binding</keyword>
<dbReference type="Gene3D" id="1.20.120.1910">
    <property type="entry name" value="Cysteine-tRNA ligase, C-terminal anti-codon recognition domain"/>
    <property type="match status" value="1"/>
</dbReference>
<keyword evidence="13" id="KW-0648">Protein biosynthesis</keyword>
<organism evidence="19 20">
    <name type="scientific">Sphenostylis stenocarpa</name>
    <dbReference type="NCBI Taxonomy" id="92480"/>
    <lineage>
        <taxon>Eukaryota</taxon>
        <taxon>Viridiplantae</taxon>
        <taxon>Streptophyta</taxon>
        <taxon>Embryophyta</taxon>
        <taxon>Tracheophyta</taxon>
        <taxon>Spermatophyta</taxon>
        <taxon>Magnoliopsida</taxon>
        <taxon>eudicotyledons</taxon>
        <taxon>Gunneridae</taxon>
        <taxon>Pentapetalae</taxon>
        <taxon>rosids</taxon>
        <taxon>fabids</taxon>
        <taxon>Fabales</taxon>
        <taxon>Fabaceae</taxon>
        <taxon>Papilionoideae</taxon>
        <taxon>50 kb inversion clade</taxon>
        <taxon>NPAAA clade</taxon>
        <taxon>indigoferoid/millettioid clade</taxon>
        <taxon>Phaseoleae</taxon>
        <taxon>Sphenostylis</taxon>
    </lineage>
</organism>
<evidence type="ECO:0000256" key="1">
    <source>
        <dbReference type="ARBA" id="ARBA00001947"/>
    </source>
</evidence>
<evidence type="ECO:0000256" key="14">
    <source>
        <dbReference type="ARBA" id="ARBA00022946"/>
    </source>
</evidence>
<evidence type="ECO:0000256" key="10">
    <source>
        <dbReference type="ARBA" id="ARBA00022741"/>
    </source>
</evidence>
<evidence type="ECO:0000256" key="8">
    <source>
        <dbReference type="ARBA" id="ARBA00022640"/>
    </source>
</evidence>
<dbReference type="InterPro" id="IPR032678">
    <property type="entry name" value="tRNA-synt_1_cat_dom"/>
</dbReference>
<dbReference type="Gene3D" id="3.40.50.620">
    <property type="entry name" value="HUPs"/>
    <property type="match status" value="1"/>
</dbReference>
<keyword evidence="8" id="KW-0934">Plastid</keyword>
<dbReference type="SUPFAM" id="SSF52374">
    <property type="entry name" value="Nucleotidylyl transferase"/>
    <property type="match status" value="1"/>
</dbReference>
<evidence type="ECO:0000256" key="3">
    <source>
        <dbReference type="ARBA" id="ARBA00004229"/>
    </source>
</evidence>
<evidence type="ECO:0000256" key="9">
    <source>
        <dbReference type="ARBA" id="ARBA00022723"/>
    </source>
</evidence>
<dbReference type="GO" id="GO:0009507">
    <property type="term" value="C:chloroplast"/>
    <property type="evidence" value="ECO:0007669"/>
    <property type="project" value="UniProtKB-SubCell"/>
</dbReference>
<evidence type="ECO:0000256" key="2">
    <source>
        <dbReference type="ARBA" id="ARBA00004173"/>
    </source>
</evidence>
<keyword evidence="7" id="KW-0436">Ligase</keyword>
<evidence type="ECO:0000256" key="15">
    <source>
        <dbReference type="ARBA" id="ARBA00023128"/>
    </source>
</evidence>
<dbReference type="InterPro" id="IPR024909">
    <property type="entry name" value="Cys-tRNA/MSH_ligase"/>
</dbReference>
<dbReference type="PRINTS" id="PR00983">
    <property type="entry name" value="TRNASYNTHCYS"/>
</dbReference>
<sequence length="638" mass="72152">MEGCLKLELKKYDIRLLENFLMTNWERLLQLQLVRAKRKAAKMGSVSLLKCYRPFFSTLFPSSAPPRPHAAIFRTKKPPSFCAASSPPLTAEKDCRKSDAAGLTLTNSAPEVWLHNTMSKTKQLFEPKVKSKVGMYVCGVTAYDLSHIGHARVYINFDLLYRFLSSLRTRLSHSYPLFRFGTNWLSPLGNWADTSSIWDLKAKELGEDPISLSKRYCEEFCRDMVTLNCLPPSVEPKVSEHMPQIIDMIEKILNNGYAYIVDGDVYFNVEKFPEYGKLSSRDLEDNRAGERVAVDSRKKNPADFALWKSAKPGEPFWESPWGSGRPGWHIECSAMSAAYLGYSFDIHGGGIDLVFPHHENEIAQSCAACKKSDISVWMHNGFVTVDSVKMSKSLGNFFTIRQVIDIYHPLALRYFLMSAHYRSPVNYSNVQLESASDRIFYIYEVLLSSGITLFLRALCCLSTLHECESFLNQHDQTILKDSIPPDTSNIIDKFHGVFLTSMSDDLHTPVVLAGMSDPLKSINDLLHTRKGKKQQFRLESLAALEKSIRDVLPVLGLMPASYSEVLLQLKEKALKRANLTEDQVLQKIEERAAARIEREYAKSDAIRNDLAVLGITLMDGPNGTTWRPTIPLPLQELL</sequence>
<evidence type="ECO:0000313" key="20">
    <source>
        <dbReference type="Proteomes" id="UP001189624"/>
    </source>
</evidence>
<evidence type="ECO:0000256" key="7">
    <source>
        <dbReference type="ARBA" id="ARBA00022598"/>
    </source>
</evidence>
<keyword evidence="12" id="KW-0067">ATP-binding</keyword>
<dbReference type="Pfam" id="PF01406">
    <property type="entry name" value="tRNA-synt_1e"/>
    <property type="match status" value="1"/>
</dbReference>
<keyword evidence="15" id="KW-0496">Mitochondrion</keyword>
<evidence type="ECO:0000256" key="17">
    <source>
        <dbReference type="ARBA" id="ARBA00031499"/>
    </source>
</evidence>
<dbReference type="HAMAP" id="MF_00041">
    <property type="entry name" value="Cys_tRNA_synth"/>
    <property type="match status" value="1"/>
</dbReference>
<feature type="domain" description="tRNA synthetases class I catalytic" evidence="18">
    <location>
        <begin position="125"/>
        <end position="435"/>
    </location>
</feature>
<protein>
    <recommendedName>
        <fullName evidence="5">cysteine--tRNA ligase</fullName>
        <ecNumber evidence="5">6.1.1.16</ecNumber>
    </recommendedName>
    <alternativeName>
        <fullName evidence="17">Cysteinyl-tRNA synthetase</fullName>
    </alternativeName>
</protein>
<dbReference type="GO" id="GO:0005739">
    <property type="term" value="C:mitochondrion"/>
    <property type="evidence" value="ECO:0007669"/>
    <property type="project" value="UniProtKB-SubCell"/>
</dbReference>
<evidence type="ECO:0000313" key="19">
    <source>
        <dbReference type="EMBL" id="CAJ1973693.1"/>
    </source>
</evidence>
<evidence type="ECO:0000256" key="11">
    <source>
        <dbReference type="ARBA" id="ARBA00022833"/>
    </source>
</evidence>
<name>A0AA86SVM4_9FABA</name>
<dbReference type="GO" id="GO:0006423">
    <property type="term" value="P:cysteinyl-tRNA aminoacylation"/>
    <property type="evidence" value="ECO:0007669"/>
    <property type="project" value="InterPro"/>
</dbReference>
<dbReference type="PANTHER" id="PTHR10890">
    <property type="entry name" value="CYSTEINYL-TRNA SYNTHETASE"/>
    <property type="match status" value="1"/>
</dbReference>
<evidence type="ECO:0000256" key="16">
    <source>
        <dbReference type="ARBA" id="ARBA00023146"/>
    </source>
</evidence>
<keyword evidence="20" id="KW-1185">Reference proteome</keyword>
<dbReference type="EC" id="6.1.1.16" evidence="5"/>
<keyword evidence="11" id="KW-0862">Zinc</keyword>
<keyword evidence="6" id="KW-0150">Chloroplast</keyword>
<dbReference type="GO" id="GO:0004817">
    <property type="term" value="F:cysteine-tRNA ligase activity"/>
    <property type="evidence" value="ECO:0007669"/>
    <property type="project" value="UniProtKB-EC"/>
</dbReference>
<dbReference type="InterPro" id="IPR015803">
    <property type="entry name" value="Cys-tRNA-ligase"/>
</dbReference>
<dbReference type="InterPro" id="IPR014729">
    <property type="entry name" value="Rossmann-like_a/b/a_fold"/>
</dbReference>
<dbReference type="PANTHER" id="PTHR10890:SF25">
    <property type="entry name" value="CYSTEINE--TRNA LIGASE, CHLOROPLASTIC_MITOCHONDRIAL"/>
    <property type="match status" value="1"/>
</dbReference>
<dbReference type="NCBIfam" id="TIGR00435">
    <property type="entry name" value="cysS"/>
    <property type="match status" value="1"/>
</dbReference>
<accession>A0AA86SVM4</accession>
<comment type="cofactor">
    <cofactor evidence="1">
        <name>Zn(2+)</name>
        <dbReference type="ChEBI" id="CHEBI:29105"/>
    </cofactor>
</comment>
<dbReference type="GO" id="GO:0005524">
    <property type="term" value="F:ATP binding"/>
    <property type="evidence" value="ECO:0007669"/>
    <property type="project" value="UniProtKB-KW"/>
</dbReference>
<keyword evidence="14" id="KW-0809">Transit peptide</keyword>
<dbReference type="InterPro" id="IPR009080">
    <property type="entry name" value="tRNAsynth_Ia_anticodon-bd"/>
</dbReference>
<keyword evidence="16" id="KW-0030">Aminoacyl-tRNA synthetase</keyword>
<gene>
    <name evidence="19" type="ORF">AYBTSS11_LOCUS25757</name>
</gene>
<dbReference type="FunFam" id="1.20.120.1910:FF:000003">
    <property type="entry name" value="Cysteine--tRNA ligase CPS1, chloroplastic/mitochondrial"/>
    <property type="match status" value="1"/>
</dbReference>
<evidence type="ECO:0000256" key="4">
    <source>
        <dbReference type="ARBA" id="ARBA00005594"/>
    </source>
</evidence>
<dbReference type="Proteomes" id="UP001189624">
    <property type="component" value="Chromosome 9"/>
</dbReference>
<comment type="subcellular location">
    <subcellularLocation>
        <location evidence="2">Mitochondrion</location>
    </subcellularLocation>
    <subcellularLocation>
        <location evidence="3">Plastid</location>
        <location evidence="3">Chloroplast</location>
    </subcellularLocation>
</comment>
<proteinExistence type="inferred from homology"/>